<evidence type="ECO:0000313" key="7">
    <source>
        <dbReference type="Proteomes" id="UP000242763"/>
    </source>
</evidence>
<evidence type="ECO:0000256" key="1">
    <source>
        <dbReference type="ARBA" id="ARBA00005495"/>
    </source>
</evidence>
<dbReference type="STRING" id="1121003.SAMN03080618_01880"/>
<dbReference type="GO" id="GO:0046872">
    <property type="term" value="F:metal ion binding"/>
    <property type="evidence" value="ECO:0007669"/>
    <property type="project" value="UniProtKB-KW"/>
</dbReference>
<keyword evidence="4" id="KW-0456">Lyase</keyword>
<sequence>MRLEGGCYCRALRYVCEGKPVAKAQCHCRECQYFSGGGPNYFLMLPAEGFSFVKGTPQTFTRSDLDNAVTREFCATCGKHLTTHRPDMPEIILKAGTLDQPELFERARMAIFTVDRQPFHHIPDGIPSFSHLPKR</sequence>
<dbReference type="EMBL" id="FORF01000009">
    <property type="protein sequence ID" value="SFJ00290.1"/>
    <property type="molecule type" value="Genomic_DNA"/>
</dbReference>
<dbReference type="OrthoDB" id="9807246at2"/>
<reference evidence="7" key="1">
    <citation type="submission" date="2016-10" db="EMBL/GenBank/DDBJ databases">
        <authorList>
            <person name="Varghese N."/>
            <person name="Submissions S."/>
        </authorList>
    </citation>
    <scope>NUCLEOTIDE SEQUENCE [LARGE SCALE GENOMIC DNA]</scope>
    <source>
        <strain evidence="7">DSM 21857</strain>
    </source>
</reference>
<evidence type="ECO:0000313" key="6">
    <source>
        <dbReference type="EMBL" id="SFJ00290.1"/>
    </source>
</evidence>
<keyword evidence="2" id="KW-0479">Metal-binding</keyword>
<feature type="domain" description="CENP-V/GFA" evidence="5">
    <location>
        <begin position="3"/>
        <end position="120"/>
    </location>
</feature>
<evidence type="ECO:0000256" key="4">
    <source>
        <dbReference type="ARBA" id="ARBA00023239"/>
    </source>
</evidence>
<dbReference type="GO" id="GO:0016846">
    <property type="term" value="F:carbon-sulfur lyase activity"/>
    <property type="evidence" value="ECO:0007669"/>
    <property type="project" value="InterPro"/>
</dbReference>
<organism evidence="6 7">
    <name type="scientific">Aquamicrobium aerolatum DSM 21857</name>
    <dbReference type="NCBI Taxonomy" id="1121003"/>
    <lineage>
        <taxon>Bacteria</taxon>
        <taxon>Pseudomonadati</taxon>
        <taxon>Pseudomonadota</taxon>
        <taxon>Alphaproteobacteria</taxon>
        <taxon>Hyphomicrobiales</taxon>
        <taxon>Phyllobacteriaceae</taxon>
        <taxon>Aerobium</taxon>
    </lineage>
</organism>
<proteinExistence type="inferred from homology"/>
<protein>
    <submittedName>
        <fullName evidence="6">Uncharacterized conserved protein</fullName>
    </submittedName>
</protein>
<keyword evidence="3" id="KW-0862">Zinc</keyword>
<comment type="similarity">
    <text evidence="1">Belongs to the Gfa family.</text>
</comment>
<gene>
    <name evidence="6" type="ORF">SAMN03080618_01880</name>
</gene>
<dbReference type="PANTHER" id="PTHR33337">
    <property type="entry name" value="GFA DOMAIN-CONTAINING PROTEIN"/>
    <property type="match status" value="1"/>
</dbReference>
<dbReference type="Proteomes" id="UP000242763">
    <property type="component" value="Unassembled WGS sequence"/>
</dbReference>
<evidence type="ECO:0000256" key="2">
    <source>
        <dbReference type="ARBA" id="ARBA00022723"/>
    </source>
</evidence>
<dbReference type="PROSITE" id="PS51891">
    <property type="entry name" value="CENP_V_GFA"/>
    <property type="match status" value="1"/>
</dbReference>
<dbReference type="Gene3D" id="3.90.1590.10">
    <property type="entry name" value="glutathione-dependent formaldehyde- activating enzyme (gfa)"/>
    <property type="match status" value="1"/>
</dbReference>
<dbReference type="SUPFAM" id="SSF51316">
    <property type="entry name" value="Mss4-like"/>
    <property type="match status" value="1"/>
</dbReference>
<evidence type="ECO:0000256" key="3">
    <source>
        <dbReference type="ARBA" id="ARBA00022833"/>
    </source>
</evidence>
<dbReference type="InterPro" id="IPR006913">
    <property type="entry name" value="CENP-V/GFA"/>
</dbReference>
<keyword evidence="7" id="KW-1185">Reference proteome</keyword>
<dbReference type="RefSeq" id="WP_091521362.1">
    <property type="nucleotide sequence ID" value="NZ_FORF01000009.1"/>
</dbReference>
<evidence type="ECO:0000259" key="5">
    <source>
        <dbReference type="PROSITE" id="PS51891"/>
    </source>
</evidence>
<accession>A0A1I3MU23</accession>
<dbReference type="InterPro" id="IPR011057">
    <property type="entry name" value="Mss4-like_sf"/>
</dbReference>
<dbReference type="Pfam" id="PF04828">
    <property type="entry name" value="GFA"/>
    <property type="match status" value="1"/>
</dbReference>
<name>A0A1I3MU23_9HYPH</name>
<dbReference type="PANTHER" id="PTHR33337:SF40">
    <property type="entry name" value="CENP-V_GFA DOMAIN-CONTAINING PROTEIN-RELATED"/>
    <property type="match status" value="1"/>
</dbReference>
<dbReference type="AlphaFoldDB" id="A0A1I3MU23"/>